<dbReference type="Proteomes" id="UP000178068">
    <property type="component" value="Unassembled WGS sequence"/>
</dbReference>
<evidence type="ECO:0000313" key="6">
    <source>
        <dbReference type="EMBL" id="OGY29603.1"/>
    </source>
</evidence>
<sequence length="213" mass="23446">MKVSVREYHPKEKNFAQAVIACDPTTGDPVTYGITGWRLPSNVHYRINTSNAPSSVRSNFQNIAASSFQTWTGASGGKVSFVYDGKTSSSRARLDFQNTVVWGRTSSNALAVTYTWYYTNTGQVADVDTVFNNRVKWGWTDPSTVNVETQCGPTTSYDVQDVLTHETGHWMGLDDRYAPSEKDLTMFGYASPGELKKEGLQTGDLAGIAAIYP</sequence>
<gene>
    <name evidence="6" type="ORF">A3F35_02905</name>
</gene>
<accession>A0A1G1WPI3</accession>
<keyword evidence="1" id="KW-0645">Protease</keyword>
<keyword evidence="4" id="KW-0862">Zinc</keyword>
<name>A0A1G1WPI3_9BACT</name>
<evidence type="ECO:0000313" key="7">
    <source>
        <dbReference type="Proteomes" id="UP000178068"/>
    </source>
</evidence>
<evidence type="ECO:0000256" key="4">
    <source>
        <dbReference type="ARBA" id="ARBA00022833"/>
    </source>
</evidence>
<proteinExistence type="predicted"/>
<dbReference type="InterPro" id="IPR001818">
    <property type="entry name" value="Pept_M10_metallopeptidase"/>
</dbReference>
<dbReference type="Gene3D" id="3.40.390.10">
    <property type="entry name" value="Collagenase (Catalytic Domain)"/>
    <property type="match status" value="1"/>
</dbReference>
<dbReference type="GO" id="GO:0004222">
    <property type="term" value="F:metalloendopeptidase activity"/>
    <property type="evidence" value="ECO:0007669"/>
    <property type="project" value="InterPro"/>
</dbReference>
<protein>
    <recommendedName>
        <fullName evidence="5">Peptidase M10 metallopeptidase domain-containing protein</fullName>
    </recommendedName>
</protein>
<organism evidence="6 7">
    <name type="scientific">Candidatus Woykebacteria bacterium RIFCSPHIGHO2_12_FULL_45_10</name>
    <dbReference type="NCBI Taxonomy" id="1802603"/>
    <lineage>
        <taxon>Bacteria</taxon>
        <taxon>Candidatus Woykeibacteriota</taxon>
    </lineage>
</organism>
<evidence type="ECO:0000259" key="5">
    <source>
        <dbReference type="Pfam" id="PF00413"/>
    </source>
</evidence>
<dbReference type="GO" id="GO:0006508">
    <property type="term" value="P:proteolysis"/>
    <property type="evidence" value="ECO:0007669"/>
    <property type="project" value="UniProtKB-KW"/>
</dbReference>
<comment type="caution">
    <text evidence="6">The sequence shown here is derived from an EMBL/GenBank/DDBJ whole genome shotgun (WGS) entry which is preliminary data.</text>
</comment>
<evidence type="ECO:0000256" key="1">
    <source>
        <dbReference type="ARBA" id="ARBA00022670"/>
    </source>
</evidence>
<dbReference type="Pfam" id="PF00413">
    <property type="entry name" value="Peptidase_M10"/>
    <property type="match status" value="1"/>
</dbReference>
<dbReference type="AlphaFoldDB" id="A0A1G1WPI3"/>
<reference evidence="6 7" key="1">
    <citation type="journal article" date="2016" name="Nat. Commun.">
        <title>Thousands of microbial genomes shed light on interconnected biogeochemical processes in an aquifer system.</title>
        <authorList>
            <person name="Anantharaman K."/>
            <person name="Brown C.T."/>
            <person name="Hug L.A."/>
            <person name="Sharon I."/>
            <person name="Castelle C.J."/>
            <person name="Probst A.J."/>
            <person name="Thomas B.C."/>
            <person name="Singh A."/>
            <person name="Wilkins M.J."/>
            <person name="Karaoz U."/>
            <person name="Brodie E.L."/>
            <person name="Williams K.H."/>
            <person name="Hubbard S.S."/>
            <person name="Banfield J.F."/>
        </authorList>
    </citation>
    <scope>NUCLEOTIDE SEQUENCE [LARGE SCALE GENOMIC DNA]</scope>
</reference>
<dbReference type="GO" id="GO:0008270">
    <property type="term" value="F:zinc ion binding"/>
    <property type="evidence" value="ECO:0007669"/>
    <property type="project" value="InterPro"/>
</dbReference>
<feature type="domain" description="Peptidase M10 metallopeptidase" evidence="5">
    <location>
        <begin position="37"/>
        <end position="212"/>
    </location>
</feature>
<dbReference type="EMBL" id="MHCZ01000027">
    <property type="protein sequence ID" value="OGY29603.1"/>
    <property type="molecule type" value="Genomic_DNA"/>
</dbReference>
<keyword evidence="2" id="KW-0479">Metal-binding</keyword>
<evidence type="ECO:0000256" key="3">
    <source>
        <dbReference type="ARBA" id="ARBA00022801"/>
    </source>
</evidence>
<dbReference type="GO" id="GO:0031012">
    <property type="term" value="C:extracellular matrix"/>
    <property type="evidence" value="ECO:0007669"/>
    <property type="project" value="InterPro"/>
</dbReference>
<evidence type="ECO:0000256" key="2">
    <source>
        <dbReference type="ARBA" id="ARBA00022723"/>
    </source>
</evidence>
<keyword evidence="3" id="KW-0378">Hydrolase</keyword>
<dbReference type="SUPFAM" id="SSF55486">
    <property type="entry name" value="Metalloproteases ('zincins'), catalytic domain"/>
    <property type="match status" value="1"/>
</dbReference>
<dbReference type="InterPro" id="IPR024079">
    <property type="entry name" value="MetalloPept_cat_dom_sf"/>
</dbReference>